<dbReference type="Proteomes" id="UP000785679">
    <property type="component" value="Unassembled WGS sequence"/>
</dbReference>
<comment type="caution">
    <text evidence="2">The sequence shown here is derived from an EMBL/GenBank/DDBJ whole genome shotgun (WGS) entry which is preliminary data.</text>
</comment>
<dbReference type="EMBL" id="RRYP01017274">
    <property type="protein sequence ID" value="TNV74215.1"/>
    <property type="molecule type" value="Genomic_DNA"/>
</dbReference>
<gene>
    <name evidence="2" type="ORF">FGO68_gene12190</name>
</gene>
<reference evidence="2" key="1">
    <citation type="submission" date="2019-06" db="EMBL/GenBank/DDBJ databases">
        <authorList>
            <person name="Zheng W."/>
        </authorList>
    </citation>
    <scope>NUCLEOTIDE SEQUENCE</scope>
    <source>
        <strain evidence="2">QDHG01</strain>
    </source>
</reference>
<proteinExistence type="predicted"/>
<organism evidence="2 3">
    <name type="scientific">Halteria grandinella</name>
    <dbReference type="NCBI Taxonomy" id="5974"/>
    <lineage>
        <taxon>Eukaryota</taxon>
        <taxon>Sar</taxon>
        <taxon>Alveolata</taxon>
        <taxon>Ciliophora</taxon>
        <taxon>Intramacronucleata</taxon>
        <taxon>Spirotrichea</taxon>
        <taxon>Stichotrichia</taxon>
        <taxon>Sporadotrichida</taxon>
        <taxon>Halteriidae</taxon>
        <taxon>Halteria</taxon>
    </lineage>
</organism>
<evidence type="ECO:0000313" key="3">
    <source>
        <dbReference type="Proteomes" id="UP000785679"/>
    </source>
</evidence>
<name>A0A8J8NH44_HALGN</name>
<evidence type="ECO:0000256" key="1">
    <source>
        <dbReference type="SAM" id="MobiDB-lite"/>
    </source>
</evidence>
<protein>
    <submittedName>
        <fullName evidence="2">Uncharacterized protein</fullName>
    </submittedName>
</protein>
<dbReference type="AlphaFoldDB" id="A0A8J8NH44"/>
<sequence>MRETIQMPKLVPHPPLDTHKRYASVQNRGYGQQKLINNRMMLLNAISRIDELSQSHGGGTIGPSLDTERSNDWDEQQGKFGQETVRPKGSGQGVIQHKSNQQT</sequence>
<feature type="region of interest" description="Disordered" evidence="1">
    <location>
        <begin position="53"/>
        <end position="103"/>
    </location>
</feature>
<keyword evidence="3" id="KW-1185">Reference proteome</keyword>
<accession>A0A8J8NH44</accession>
<evidence type="ECO:0000313" key="2">
    <source>
        <dbReference type="EMBL" id="TNV74215.1"/>
    </source>
</evidence>